<comment type="caution">
    <text evidence="1">The sequence shown here is derived from an EMBL/GenBank/DDBJ whole genome shotgun (WGS) entry which is preliminary data.</text>
</comment>
<protein>
    <recommendedName>
        <fullName evidence="3">G domain-containing protein</fullName>
    </recommendedName>
</protein>
<dbReference type="Proteomes" id="UP001054945">
    <property type="component" value="Unassembled WGS sequence"/>
</dbReference>
<dbReference type="AlphaFoldDB" id="A0AAV4U2K9"/>
<accession>A0AAV4U2K9</accession>
<dbReference type="SUPFAM" id="SSF52540">
    <property type="entry name" value="P-loop containing nucleoside triphosphate hydrolases"/>
    <property type="match status" value="1"/>
</dbReference>
<evidence type="ECO:0000313" key="2">
    <source>
        <dbReference type="Proteomes" id="UP001054945"/>
    </source>
</evidence>
<dbReference type="EMBL" id="BPLR01012183">
    <property type="protein sequence ID" value="GIY51975.1"/>
    <property type="molecule type" value="Genomic_DNA"/>
</dbReference>
<evidence type="ECO:0000313" key="1">
    <source>
        <dbReference type="EMBL" id="GIY51975.1"/>
    </source>
</evidence>
<keyword evidence="2" id="KW-1185">Reference proteome</keyword>
<organism evidence="1 2">
    <name type="scientific">Caerostris extrusa</name>
    <name type="common">Bark spider</name>
    <name type="synonym">Caerostris bankana</name>
    <dbReference type="NCBI Taxonomy" id="172846"/>
    <lineage>
        <taxon>Eukaryota</taxon>
        <taxon>Metazoa</taxon>
        <taxon>Ecdysozoa</taxon>
        <taxon>Arthropoda</taxon>
        <taxon>Chelicerata</taxon>
        <taxon>Arachnida</taxon>
        <taxon>Araneae</taxon>
        <taxon>Araneomorphae</taxon>
        <taxon>Entelegynae</taxon>
        <taxon>Araneoidea</taxon>
        <taxon>Araneidae</taxon>
        <taxon>Caerostris</taxon>
    </lineage>
</organism>
<name>A0AAV4U2K9_CAEEX</name>
<dbReference type="InterPro" id="IPR027417">
    <property type="entry name" value="P-loop_NTPase"/>
</dbReference>
<reference evidence="1 2" key="1">
    <citation type="submission" date="2021-06" db="EMBL/GenBank/DDBJ databases">
        <title>Caerostris extrusa draft genome.</title>
        <authorList>
            <person name="Kono N."/>
            <person name="Arakawa K."/>
        </authorList>
    </citation>
    <scope>NUCLEOTIDE SEQUENCE [LARGE SCALE GENOMIC DNA]</scope>
</reference>
<evidence type="ECO:0008006" key="3">
    <source>
        <dbReference type="Google" id="ProtNLM"/>
    </source>
</evidence>
<sequence length="138" mass="15205">MNSSTTTPVTPRQQAASNGLIRTTFDLLESGDKAIQLTEDHRNVILIMGNTGSGKSTFTQWIAGDNSKLISKEVKADTGEFIIIDNNRISDSTIKSKTVFPELVVDSRTNAAYYDCPGFSDTRSTSNDIATTYFIKKW</sequence>
<dbReference type="Gene3D" id="3.40.50.300">
    <property type="entry name" value="P-loop containing nucleotide triphosphate hydrolases"/>
    <property type="match status" value="1"/>
</dbReference>
<gene>
    <name evidence="1" type="primary">AVEN_1046_1</name>
    <name evidence="1" type="ORF">CEXT_422351</name>
</gene>
<proteinExistence type="predicted"/>